<evidence type="ECO:0000256" key="21">
    <source>
        <dbReference type="SAM" id="Coils"/>
    </source>
</evidence>
<comment type="similarity">
    <text evidence="20">Belongs to the adenylyl cyclase class-4/guanylyl cyclase family.</text>
</comment>
<dbReference type="PANTHER" id="PTHR11920">
    <property type="entry name" value="GUANYLYL CYCLASE"/>
    <property type="match status" value="1"/>
</dbReference>
<evidence type="ECO:0000256" key="10">
    <source>
        <dbReference type="ARBA" id="ARBA00022840"/>
    </source>
</evidence>
<dbReference type="GO" id="GO:0000160">
    <property type="term" value="P:phosphorelay signal transduction system"/>
    <property type="evidence" value="ECO:0007669"/>
    <property type="project" value="InterPro"/>
</dbReference>
<dbReference type="CDD" id="cd19920">
    <property type="entry name" value="REC_PA4781-like"/>
    <property type="match status" value="1"/>
</dbReference>
<dbReference type="InterPro" id="IPR050401">
    <property type="entry name" value="Cyclic_nucleotide_synthase"/>
</dbReference>
<dbReference type="SMART" id="SM00086">
    <property type="entry name" value="PAC"/>
    <property type="match status" value="1"/>
</dbReference>
<dbReference type="Proteomes" id="UP000010471">
    <property type="component" value="Chromosome"/>
</dbReference>
<keyword evidence="21" id="KW-0175">Coiled coil</keyword>
<dbReference type="PROSITE" id="PS50113">
    <property type="entry name" value="PAC"/>
    <property type="match status" value="1"/>
</dbReference>
<dbReference type="eggNOG" id="COG2203">
    <property type="taxonomic scope" value="Bacteria"/>
</dbReference>
<dbReference type="Gene3D" id="6.10.250.690">
    <property type="match status" value="1"/>
</dbReference>
<gene>
    <name evidence="27" type="ORF">Mic7113_2205</name>
</gene>
<dbReference type="SUPFAM" id="SSF55781">
    <property type="entry name" value="GAF domain-like"/>
    <property type="match status" value="1"/>
</dbReference>
<dbReference type="GO" id="GO:0005524">
    <property type="term" value="F:ATP binding"/>
    <property type="evidence" value="ECO:0007669"/>
    <property type="project" value="UniProtKB-KW"/>
</dbReference>
<dbReference type="PATRIC" id="fig|1173027.3.peg.2406"/>
<dbReference type="InterPro" id="IPR001054">
    <property type="entry name" value="A/G_cyclase"/>
</dbReference>
<keyword evidence="12" id="KW-1133">Transmembrane helix</keyword>
<dbReference type="Pfam" id="PF00072">
    <property type="entry name" value="Response_reg"/>
    <property type="match status" value="1"/>
</dbReference>
<evidence type="ECO:0000256" key="11">
    <source>
        <dbReference type="ARBA" id="ARBA00022842"/>
    </source>
</evidence>
<dbReference type="FunFam" id="3.30.70.1230:FF:000033">
    <property type="entry name" value="Adenylate cyclase"/>
    <property type="match status" value="1"/>
</dbReference>
<evidence type="ECO:0000256" key="14">
    <source>
        <dbReference type="ARBA" id="ARBA00023136"/>
    </source>
</evidence>
<evidence type="ECO:0000256" key="17">
    <source>
        <dbReference type="ARBA" id="ARBA00032637"/>
    </source>
</evidence>
<dbReference type="PROSITE" id="PS50046">
    <property type="entry name" value="PHYTOCHROME_2"/>
    <property type="match status" value="1"/>
</dbReference>
<dbReference type="SMART" id="SM00044">
    <property type="entry name" value="CYCc"/>
    <property type="match status" value="1"/>
</dbReference>
<dbReference type="GO" id="GO:0016301">
    <property type="term" value="F:kinase activity"/>
    <property type="evidence" value="ECO:0007669"/>
    <property type="project" value="UniProtKB-KW"/>
</dbReference>
<evidence type="ECO:0000313" key="28">
    <source>
        <dbReference type="Proteomes" id="UP000010471"/>
    </source>
</evidence>
<dbReference type="RefSeq" id="WP_015182171.1">
    <property type="nucleotide sequence ID" value="NC_019738.1"/>
</dbReference>
<evidence type="ECO:0000313" key="27">
    <source>
        <dbReference type="EMBL" id="AFZ18019.1"/>
    </source>
</evidence>
<sequence>MSVKNPADGVLLIVDDTPTNLKMLCDFLTNSGFEVLVAVDGESAIEQTVYAQPNLILLDVLMPGIDGFETCSRLKANPSTQAIPVIFMTALGETVDKVRGFQVGAVDYVTKPLQPEEVLARITNHLTIQNLQNQLQEQNLRLQQEVKERQQAEDLVRQQAQREQLLGEMQGRIRQSLDLEEILSTTVSEVRQFLQTDRVLIYRFFDDWSGVVAVESVSTDELSILNTTISDPCFGEAYVERYQQGRIMVIEDIYTAGMTPCHVDFLASIQVRANLVVPILQKERLWGLLVAHHCYEPRQWQQWEVDFLEALSTQIAIAIQQGQLHQRLYSIVENAIEGIFQTTPSGRFISGNPALARIFGYSSPEELIRSIQDIGRQIYVDSNRRDEFIAAIQTDNAVFDFESQIYRKDGSVIWVSENTRAVRDSKGALLYYEGAVSDITVRKVAQESLRFQQEQAEQLLLNILPESIAQQLKRYPSTIADNFEAVSVLFADIVGFTEFSARTSPTELVIVLNLIFSKFDQLAERHGLEKIKTIGDAYMVVAGLPTPRPDHAIAIAEMALDMQSEMVRVGEQTGEAFKLRIGINSGPVIAGVIGIKKFFYDLWGDTVNVASRMESQGVDGAIQVTAATYELLRDKYLFEERGVISVKGKGDMTTYLLTGRSFDDSLLSCNK</sequence>
<feature type="domain" description="PAC" evidence="25">
    <location>
        <begin position="399"/>
        <end position="451"/>
    </location>
</feature>
<dbReference type="SMART" id="SM00448">
    <property type="entry name" value="REC"/>
    <property type="match status" value="1"/>
</dbReference>
<dbReference type="SUPFAM" id="SSF55785">
    <property type="entry name" value="PYP-like sensor domain (PAS domain)"/>
    <property type="match status" value="1"/>
</dbReference>
<dbReference type="SMART" id="SM00065">
    <property type="entry name" value="GAF"/>
    <property type="match status" value="1"/>
</dbReference>
<evidence type="ECO:0000256" key="16">
    <source>
        <dbReference type="ARBA" id="ARBA00032597"/>
    </source>
</evidence>
<dbReference type="Gene3D" id="3.30.450.40">
    <property type="match status" value="2"/>
</dbReference>
<evidence type="ECO:0000259" key="22">
    <source>
        <dbReference type="PROSITE" id="PS50046"/>
    </source>
</evidence>
<feature type="modified residue" description="4-aspartylphosphate" evidence="19">
    <location>
        <position position="59"/>
    </location>
</feature>
<dbReference type="SMART" id="SM00091">
    <property type="entry name" value="PAS"/>
    <property type="match status" value="1"/>
</dbReference>
<dbReference type="SUPFAM" id="SSF52172">
    <property type="entry name" value="CheY-like"/>
    <property type="match status" value="1"/>
</dbReference>
<dbReference type="KEGG" id="mic:Mic7113_2205"/>
<accession>K9WE29</accession>
<dbReference type="PROSITE" id="PS50110">
    <property type="entry name" value="RESPONSE_REGULATORY"/>
    <property type="match status" value="1"/>
</dbReference>
<dbReference type="GO" id="GO:0005886">
    <property type="term" value="C:plasma membrane"/>
    <property type="evidence" value="ECO:0007669"/>
    <property type="project" value="UniProtKB-ARBA"/>
</dbReference>
<dbReference type="GO" id="GO:0046872">
    <property type="term" value="F:metal ion binding"/>
    <property type="evidence" value="ECO:0007669"/>
    <property type="project" value="UniProtKB-KW"/>
</dbReference>
<dbReference type="GO" id="GO:0006171">
    <property type="term" value="P:cAMP biosynthetic process"/>
    <property type="evidence" value="ECO:0007669"/>
    <property type="project" value="UniProtKB-KW"/>
</dbReference>
<dbReference type="Pfam" id="PF00211">
    <property type="entry name" value="Guanylate_cyc"/>
    <property type="match status" value="1"/>
</dbReference>
<keyword evidence="10" id="KW-0067">ATP-binding</keyword>
<evidence type="ECO:0000256" key="5">
    <source>
        <dbReference type="ARBA" id="ARBA00022679"/>
    </source>
</evidence>
<organism evidence="27 28">
    <name type="scientific">Allocoleopsis franciscana PCC 7113</name>
    <dbReference type="NCBI Taxonomy" id="1173027"/>
    <lineage>
        <taxon>Bacteria</taxon>
        <taxon>Bacillati</taxon>
        <taxon>Cyanobacteriota</taxon>
        <taxon>Cyanophyceae</taxon>
        <taxon>Coleofasciculales</taxon>
        <taxon>Coleofasciculaceae</taxon>
        <taxon>Allocoleopsis</taxon>
        <taxon>Allocoleopsis franciscana</taxon>
    </lineage>
</organism>
<evidence type="ECO:0000256" key="4">
    <source>
        <dbReference type="ARBA" id="ARBA00021420"/>
    </source>
</evidence>
<evidence type="ECO:0000256" key="12">
    <source>
        <dbReference type="ARBA" id="ARBA00022989"/>
    </source>
</evidence>
<dbReference type="Pfam" id="PF01590">
    <property type="entry name" value="GAF"/>
    <property type="match status" value="1"/>
</dbReference>
<evidence type="ECO:0000256" key="8">
    <source>
        <dbReference type="ARBA" id="ARBA00022741"/>
    </source>
</evidence>
<dbReference type="InterPro" id="IPR000700">
    <property type="entry name" value="PAS-assoc_C"/>
</dbReference>
<dbReference type="EMBL" id="CP003630">
    <property type="protein sequence ID" value="AFZ18019.1"/>
    <property type="molecule type" value="Genomic_DNA"/>
</dbReference>
<evidence type="ECO:0000256" key="13">
    <source>
        <dbReference type="ARBA" id="ARBA00022998"/>
    </source>
</evidence>
<dbReference type="SUPFAM" id="SSF55073">
    <property type="entry name" value="Nucleotide cyclase"/>
    <property type="match status" value="1"/>
</dbReference>
<dbReference type="AlphaFoldDB" id="K9WE29"/>
<dbReference type="InterPro" id="IPR001789">
    <property type="entry name" value="Sig_transdc_resp-reg_receiver"/>
</dbReference>
<dbReference type="CDD" id="cd07302">
    <property type="entry name" value="CHD"/>
    <property type="match status" value="1"/>
</dbReference>
<keyword evidence="11" id="KW-0460">Magnesium</keyword>
<dbReference type="InterPro" id="IPR018297">
    <property type="entry name" value="A/G_cyclase_CS"/>
</dbReference>
<dbReference type="InterPro" id="IPR000014">
    <property type="entry name" value="PAS"/>
</dbReference>
<name>K9WE29_9CYAN</name>
<keyword evidence="5" id="KW-0808">Transferase</keyword>
<dbReference type="PROSITE" id="PS00452">
    <property type="entry name" value="GUANYLATE_CYCLASE_1"/>
    <property type="match status" value="1"/>
</dbReference>
<dbReference type="InterPro" id="IPR011006">
    <property type="entry name" value="CheY-like_superfamily"/>
</dbReference>
<evidence type="ECO:0000259" key="26">
    <source>
        <dbReference type="PROSITE" id="PS50125"/>
    </source>
</evidence>
<dbReference type="Gene3D" id="3.30.450.20">
    <property type="entry name" value="PAS domain"/>
    <property type="match status" value="1"/>
</dbReference>
<dbReference type="InterPro" id="IPR001610">
    <property type="entry name" value="PAC"/>
</dbReference>
<dbReference type="HOGENOM" id="CLU_000445_110_5_3"/>
<proteinExistence type="inferred from homology"/>
<evidence type="ECO:0000256" key="9">
    <source>
        <dbReference type="ARBA" id="ARBA00022777"/>
    </source>
</evidence>
<keyword evidence="8" id="KW-0547">Nucleotide-binding</keyword>
<evidence type="ECO:0000256" key="6">
    <source>
        <dbReference type="ARBA" id="ARBA00022692"/>
    </source>
</evidence>
<dbReference type="eggNOG" id="COG2114">
    <property type="taxonomic scope" value="Bacteria"/>
</dbReference>
<dbReference type="SMR" id="K9WE29"/>
<feature type="domain" description="PAS" evidence="24">
    <location>
        <begin position="324"/>
        <end position="365"/>
    </location>
</feature>
<keyword evidence="28" id="KW-1185">Reference proteome</keyword>
<keyword evidence="6" id="KW-0812">Transmembrane</keyword>
<evidence type="ECO:0000256" key="18">
    <source>
        <dbReference type="ARBA" id="ARBA00064436"/>
    </source>
</evidence>
<dbReference type="GO" id="GO:0004016">
    <property type="term" value="F:adenylate cyclase activity"/>
    <property type="evidence" value="ECO:0007669"/>
    <property type="project" value="UniProtKB-EC"/>
</dbReference>
<reference evidence="27 28" key="1">
    <citation type="submission" date="2012-06" db="EMBL/GenBank/DDBJ databases">
        <title>Finished chromosome of genome of Microcoleus sp. PCC 7113.</title>
        <authorList>
            <consortium name="US DOE Joint Genome Institute"/>
            <person name="Gugger M."/>
            <person name="Coursin T."/>
            <person name="Rippka R."/>
            <person name="Tandeau De Marsac N."/>
            <person name="Huntemann M."/>
            <person name="Wei C.-L."/>
            <person name="Han J."/>
            <person name="Detter J.C."/>
            <person name="Han C."/>
            <person name="Tapia R."/>
            <person name="Chen A."/>
            <person name="Kyrpides N."/>
            <person name="Mavromatis K."/>
            <person name="Markowitz V."/>
            <person name="Szeto E."/>
            <person name="Ivanova N."/>
            <person name="Pagani I."/>
            <person name="Pati A."/>
            <person name="Goodwin L."/>
            <person name="Nordberg H.P."/>
            <person name="Cantor M.N."/>
            <person name="Hua S.X."/>
            <person name="Woyke T."/>
            <person name="Kerfeld C.A."/>
        </authorList>
    </citation>
    <scope>NUCLEOTIDE SEQUENCE [LARGE SCALE GENOMIC DNA]</scope>
    <source>
        <strain evidence="27 28">PCC 7113</strain>
    </source>
</reference>
<evidence type="ECO:0000256" key="7">
    <source>
        <dbReference type="ARBA" id="ARBA00022723"/>
    </source>
</evidence>
<keyword evidence="14" id="KW-0472">Membrane</keyword>
<evidence type="ECO:0000259" key="24">
    <source>
        <dbReference type="PROSITE" id="PS50112"/>
    </source>
</evidence>
<dbReference type="InterPro" id="IPR016132">
    <property type="entry name" value="Phyto_chromo_attachment"/>
</dbReference>
<feature type="domain" description="Response regulatory" evidence="23">
    <location>
        <begin position="10"/>
        <end position="126"/>
    </location>
</feature>
<dbReference type="InterPro" id="IPR035965">
    <property type="entry name" value="PAS-like_dom_sf"/>
</dbReference>
<comment type="subunit">
    <text evidence="18">Homodimer. Can also exist as monomer.</text>
</comment>
<keyword evidence="19" id="KW-0597">Phosphoprotein</keyword>
<dbReference type="STRING" id="1173027.Mic7113_2205"/>
<evidence type="ECO:0000259" key="23">
    <source>
        <dbReference type="PROSITE" id="PS50110"/>
    </source>
</evidence>
<protein>
    <recommendedName>
        <fullName evidence="4">Adenylate cyclase</fullName>
        <ecNumber evidence="3">4.6.1.1</ecNumber>
    </recommendedName>
    <alternativeName>
        <fullName evidence="16">ATP pyrophosphate-lyase</fullName>
    </alternativeName>
    <alternativeName>
        <fullName evidence="17">Adenylyl cyclase</fullName>
    </alternativeName>
</protein>
<dbReference type="InterPro" id="IPR029787">
    <property type="entry name" value="Nucleotide_cyclase"/>
</dbReference>
<evidence type="ECO:0000256" key="19">
    <source>
        <dbReference type="PROSITE-ProRule" id="PRU00169"/>
    </source>
</evidence>
<dbReference type="EC" id="4.6.1.1" evidence="3"/>
<evidence type="ECO:0000256" key="20">
    <source>
        <dbReference type="RuleBase" id="RU000405"/>
    </source>
</evidence>
<dbReference type="Gene3D" id="3.30.70.1230">
    <property type="entry name" value="Nucleotide cyclase"/>
    <property type="match status" value="1"/>
</dbReference>
<keyword evidence="15 20" id="KW-0456">Lyase</keyword>
<evidence type="ECO:0000256" key="2">
    <source>
        <dbReference type="ARBA" id="ARBA00004370"/>
    </source>
</evidence>
<dbReference type="Pfam" id="PF13426">
    <property type="entry name" value="PAS_9"/>
    <property type="match status" value="1"/>
</dbReference>
<evidence type="ECO:0000256" key="1">
    <source>
        <dbReference type="ARBA" id="ARBA00001593"/>
    </source>
</evidence>
<dbReference type="InterPro" id="IPR003018">
    <property type="entry name" value="GAF"/>
</dbReference>
<evidence type="ECO:0000256" key="15">
    <source>
        <dbReference type="ARBA" id="ARBA00023239"/>
    </source>
</evidence>
<keyword evidence="13" id="KW-0115">cAMP biosynthesis</keyword>
<dbReference type="PANTHER" id="PTHR11920:SF335">
    <property type="entry name" value="GUANYLATE CYCLASE"/>
    <property type="match status" value="1"/>
</dbReference>
<evidence type="ECO:0000256" key="3">
    <source>
        <dbReference type="ARBA" id="ARBA00012201"/>
    </source>
</evidence>
<dbReference type="CDD" id="cd00130">
    <property type="entry name" value="PAS"/>
    <property type="match status" value="1"/>
</dbReference>
<feature type="domain" description="Guanylate cyclase" evidence="26">
    <location>
        <begin position="487"/>
        <end position="614"/>
    </location>
</feature>
<keyword evidence="7" id="KW-0479">Metal-binding</keyword>
<keyword evidence="9" id="KW-0418">Kinase</keyword>
<dbReference type="eggNOG" id="COG2202">
    <property type="taxonomic scope" value="Bacteria"/>
</dbReference>
<evidence type="ECO:0000259" key="25">
    <source>
        <dbReference type="PROSITE" id="PS50113"/>
    </source>
</evidence>
<dbReference type="Gene3D" id="3.40.50.2300">
    <property type="match status" value="1"/>
</dbReference>
<feature type="domain" description="Phytochrome chromophore attachment site" evidence="22">
    <location>
        <begin position="178"/>
        <end position="314"/>
    </location>
</feature>
<feature type="coiled-coil region" evidence="21">
    <location>
        <begin position="128"/>
        <end position="162"/>
    </location>
</feature>
<comment type="subcellular location">
    <subcellularLocation>
        <location evidence="2">Membrane</location>
    </subcellularLocation>
</comment>
<dbReference type="eggNOG" id="COG3437">
    <property type="taxonomic scope" value="Bacteria"/>
</dbReference>
<dbReference type="InterPro" id="IPR029016">
    <property type="entry name" value="GAF-like_dom_sf"/>
</dbReference>
<dbReference type="PROSITE" id="PS50112">
    <property type="entry name" value="PAS"/>
    <property type="match status" value="1"/>
</dbReference>
<dbReference type="OrthoDB" id="456159at2"/>
<dbReference type="PROSITE" id="PS50125">
    <property type="entry name" value="GUANYLATE_CYCLASE_2"/>
    <property type="match status" value="1"/>
</dbReference>
<comment type="catalytic activity">
    <reaction evidence="1">
        <text>ATP = 3',5'-cyclic AMP + diphosphate</text>
        <dbReference type="Rhea" id="RHEA:15389"/>
        <dbReference type="ChEBI" id="CHEBI:30616"/>
        <dbReference type="ChEBI" id="CHEBI:33019"/>
        <dbReference type="ChEBI" id="CHEBI:58165"/>
        <dbReference type="EC" id="4.6.1.1"/>
    </reaction>
</comment>
<dbReference type="NCBIfam" id="TIGR00229">
    <property type="entry name" value="sensory_box"/>
    <property type="match status" value="1"/>
</dbReference>